<sequence length="317" mass="35384">MDQLLAMRALARVIEAGSFTRAADSLSMPIATVSKLVRELEKHLGVRLLQRTTRRVTVTQEGEEYYVKSGRVLRDLEDIDGAFNMARGKPRGHLRVDVGGSTARDVLIPMLGDFMVRYPDIRIDLSVSDRSVDMVGENVDCVIRGGAMESSSLVARRLGEAVLITCAAPSYLKQYGTPAYPDELKNGHRLVSYVSSDTGRPIPFRFERNGEKTEIKVDHRVGINESNAHLAACVTGLGIVQTFGYAAASGLRDGTLVEILQAWRPARYPFQIVYPQARHVTHRLRVFMDWLLEVFPERVAESPKSEQRSVKAKSRKQ</sequence>
<dbReference type="Pfam" id="PF03466">
    <property type="entry name" value="LysR_substrate"/>
    <property type="match status" value="1"/>
</dbReference>
<dbReference type="InterPro" id="IPR000847">
    <property type="entry name" value="LysR_HTH_N"/>
</dbReference>
<dbReference type="GO" id="GO:0043565">
    <property type="term" value="F:sequence-specific DNA binding"/>
    <property type="evidence" value="ECO:0007669"/>
    <property type="project" value="TreeGrafter"/>
</dbReference>
<dbReference type="SUPFAM" id="SSF53850">
    <property type="entry name" value="Periplasmic binding protein-like II"/>
    <property type="match status" value="1"/>
</dbReference>
<dbReference type="Gene3D" id="1.10.10.10">
    <property type="entry name" value="Winged helix-like DNA-binding domain superfamily/Winged helix DNA-binding domain"/>
    <property type="match status" value="1"/>
</dbReference>
<comment type="similarity">
    <text evidence="1">Belongs to the LysR transcriptional regulatory family.</text>
</comment>
<evidence type="ECO:0000256" key="3">
    <source>
        <dbReference type="ARBA" id="ARBA00023125"/>
    </source>
</evidence>
<accession>A0A4P6ULB5</accession>
<dbReference type="CDD" id="cd08472">
    <property type="entry name" value="PBP2_CrgA_like_3"/>
    <property type="match status" value="1"/>
</dbReference>
<keyword evidence="4" id="KW-0804">Transcription</keyword>
<dbReference type="EMBL" id="CP031395">
    <property type="protein sequence ID" value="QBK06188.1"/>
    <property type="molecule type" value="Genomic_DNA"/>
</dbReference>
<dbReference type="KEGG" id="hgr:DW355_17015"/>
<name>A0A4P6ULB5_9BURK</name>
<dbReference type="Gene3D" id="3.40.190.10">
    <property type="entry name" value="Periplasmic binding protein-like II"/>
    <property type="match status" value="2"/>
</dbReference>
<keyword evidence="2" id="KW-0805">Transcription regulation</keyword>
<dbReference type="FunFam" id="1.10.10.10:FF:000001">
    <property type="entry name" value="LysR family transcriptional regulator"/>
    <property type="match status" value="1"/>
</dbReference>
<dbReference type="InterPro" id="IPR005119">
    <property type="entry name" value="LysR_subst-bd"/>
</dbReference>
<dbReference type="PROSITE" id="PS50931">
    <property type="entry name" value="HTH_LYSR"/>
    <property type="match status" value="1"/>
</dbReference>
<feature type="domain" description="HTH lysR-type" evidence="5">
    <location>
        <begin position="1"/>
        <end position="59"/>
    </location>
</feature>
<dbReference type="RefSeq" id="WP_131281899.1">
    <property type="nucleotide sequence ID" value="NZ_CP031395.1"/>
</dbReference>
<dbReference type="GO" id="GO:0003700">
    <property type="term" value="F:DNA-binding transcription factor activity"/>
    <property type="evidence" value="ECO:0007669"/>
    <property type="project" value="InterPro"/>
</dbReference>
<evidence type="ECO:0000256" key="4">
    <source>
        <dbReference type="ARBA" id="ARBA00023163"/>
    </source>
</evidence>
<evidence type="ECO:0000313" key="6">
    <source>
        <dbReference type="EMBL" id="QBK06188.1"/>
    </source>
</evidence>
<dbReference type="GO" id="GO:0006351">
    <property type="term" value="P:DNA-templated transcription"/>
    <property type="evidence" value="ECO:0007669"/>
    <property type="project" value="TreeGrafter"/>
</dbReference>
<dbReference type="Pfam" id="PF00126">
    <property type="entry name" value="HTH_1"/>
    <property type="match status" value="1"/>
</dbReference>
<dbReference type="AlphaFoldDB" id="A0A4P6ULB5"/>
<dbReference type="PANTHER" id="PTHR30537">
    <property type="entry name" value="HTH-TYPE TRANSCRIPTIONAL REGULATOR"/>
    <property type="match status" value="1"/>
</dbReference>
<dbReference type="InterPro" id="IPR036390">
    <property type="entry name" value="WH_DNA-bd_sf"/>
</dbReference>
<reference evidence="6 7" key="1">
    <citation type="submission" date="2018-07" db="EMBL/GenBank/DDBJ databases">
        <title>Exploring interactions and the metabolic potential of the ultra-small soil bacteria Hylemonella gracilis.</title>
        <authorList>
            <person name="Tyc O."/>
            <person name="Kulkarni P."/>
            <person name="Gawehns F."/>
            <person name="Hundscheid M."/>
            <person name="Zweers H."/>
            <person name="Garbeva P."/>
        </authorList>
    </citation>
    <scope>NUCLEOTIDE SEQUENCE [LARGE SCALE GENOMIC DNA]</scope>
    <source>
        <strain evidence="6 7">NS1</strain>
    </source>
</reference>
<dbReference type="PANTHER" id="PTHR30537:SF72">
    <property type="entry name" value="LYSR FAMILY TRANSCRIPTIONAL REGULATOR"/>
    <property type="match status" value="1"/>
</dbReference>
<evidence type="ECO:0000259" key="5">
    <source>
        <dbReference type="PROSITE" id="PS50931"/>
    </source>
</evidence>
<evidence type="ECO:0000256" key="1">
    <source>
        <dbReference type="ARBA" id="ARBA00009437"/>
    </source>
</evidence>
<organism evidence="6 7">
    <name type="scientific">Hylemonella gracilis</name>
    <dbReference type="NCBI Taxonomy" id="80880"/>
    <lineage>
        <taxon>Bacteria</taxon>
        <taxon>Pseudomonadati</taxon>
        <taxon>Pseudomonadota</taxon>
        <taxon>Betaproteobacteria</taxon>
        <taxon>Burkholderiales</taxon>
        <taxon>Comamonadaceae</taxon>
        <taxon>Hylemonella</taxon>
    </lineage>
</organism>
<dbReference type="Proteomes" id="UP000292939">
    <property type="component" value="Chromosome"/>
</dbReference>
<dbReference type="OrthoDB" id="9076738at2"/>
<evidence type="ECO:0000313" key="7">
    <source>
        <dbReference type="Proteomes" id="UP000292939"/>
    </source>
</evidence>
<dbReference type="InterPro" id="IPR058163">
    <property type="entry name" value="LysR-type_TF_proteobact-type"/>
</dbReference>
<dbReference type="InterPro" id="IPR036388">
    <property type="entry name" value="WH-like_DNA-bd_sf"/>
</dbReference>
<keyword evidence="3" id="KW-0238">DNA-binding</keyword>
<dbReference type="SUPFAM" id="SSF46785">
    <property type="entry name" value="Winged helix' DNA-binding domain"/>
    <property type="match status" value="1"/>
</dbReference>
<protein>
    <submittedName>
        <fullName evidence="6">LysR family transcriptional regulator</fullName>
    </submittedName>
</protein>
<evidence type="ECO:0000256" key="2">
    <source>
        <dbReference type="ARBA" id="ARBA00023015"/>
    </source>
</evidence>
<gene>
    <name evidence="6" type="ORF">DW355_17015</name>
</gene>
<proteinExistence type="inferred from homology"/>